<gene>
    <name evidence="7" type="ORF">KTO63_06045</name>
</gene>
<dbReference type="Proteomes" id="UP000812270">
    <property type="component" value="Unassembled WGS sequence"/>
</dbReference>
<evidence type="ECO:0000256" key="5">
    <source>
        <dbReference type="PROSITE-ProRule" id="PRU01023"/>
    </source>
</evidence>
<dbReference type="PANTHER" id="PTHR22807:SF30">
    <property type="entry name" value="28S RRNA (CYTOSINE(4447)-C(5))-METHYLTRANSFERASE-RELATED"/>
    <property type="match status" value="1"/>
</dbReference>
<keyword evidence="1 5" id="KW-0489">Methyltransferase</keyword>
<dbReference type="AlphaFoldDB" id="A0A9E2SA66"/>
<evidence type="ECO:0000256" key="4">
    <source>
        <dbReference type="ARBA" id="ARBA00022884"/>
    </source>
</evidence>
<dbReference type="PANTHER" id="PTHR22807">
    <property type="entry name" value="NOP2 YEAST -RELATED NOL1/NOP2/FMU SUN DOMAIN-CONTAINING"/>
    <property type="match status" value="1"/>
</dbReference>
<feature type="binding site" evidence="5">
    <location>
        <position position="293"/>
    </location>
    <ligand>
        <name>S-adenosyl-L-methionine</name>
        <dbReference type="ChEBI" id="CHEBI:59789"/>
    </ligand>
</feature>
<keyword evidence="4 5" id="KW-0694">RNA-binding</keyword>
<feature type="binding site" evidence="5">
    <location>
        <position position="274"/>
    </location>
    <ligand>
        <name>S-adenosyl-L-methionine</name>
        <dbReference type="ChEBI" id="CHEBI:59789"/>
    </ligand>
</feature>
<name>A0A9E2SA66_9BACT</name>
<sequence length="390" mass="44052">MFEHHLRNASELINQYKGTIPFSAWIKNYFKEHKKFGSKDRKQISHLCYCYFRLGKALTNLAVDEKILAGLFLTSSGSNDFLNYFKPSWSEQITLPLEKKLHFVANEFHVSEKNIIAEIFSWQNELSEGIAAAAFSKSHLIQPDVFLRLRPGNENKVTSKLNAAEIPFNSIAPNTLSVSSAVKIDEAIQLNKEAVIQDLNSQNVASFFKEINFEKKIINVWDCCAASGGKSIMFYDYNKNINLTVSDIRNSILANLHERFKDAGIAKYRSFVLDLSNLNTKPPAKNFDLIIADVPCSGSGTWGRTPEQLSFFTTEKIDHYVKLQTNITANVVGALADGGYFLYITCSVFEKENEAAVKRLEEKGLTLIKRQVLEGYDKKADTMFAALLRK</sequence>
<accession>A0A9E2SA66</accession>
<keyword evidence="8" id="KW-1185">Reference proteome</keyword>
<comment type="similarity">
    <text evidence="5">Belongs to the class I-like SAM-binding methyltransferase superfamily. RsmB/NOP family.</text>
</comment>
<evidence type="ECO:0000256" key="2">
    <source>
        <dbReference type="ARBA" id="ARBA00022679"/>
    </source>
</evidence>
<proteinExistence type="inferred from homology"/>
<reference evidence="7" key="1">
    <citation type="submission" date="2021-06" db="EMBL/GenBank/DDBJ databases">
        <authorList>
            <person name="Huq M.A."/>
        </authorList>
    </citation>
    <scope>NUCLEOTIDE SEQUENCE</scope>
    <source>
        <strain evidence="7">MAH-26</strain>
    </source>
</reference>
<keyword evidence="2 5" id="KW-0808">Transferase</keyword>
<feature type="binding site" evidence="5">
    <location>
        <position position="247"/>
    </location>
    <ligand>
        <name>S-adenosyl-L-methionine</name>
        <dbReference type="ChEBI" id="CHEBI:59789"/>
    </ligand>
</feature>
<dbReference type="GO" id="GO:0008173">
    <property type="term" value="F:RNA methyltransferase activity"/>
    <property type="evidence" value="ECO:0007669"/>
    <property type="project" value="InterPro"/>
</dbReference>
<evidence type="ECO:0000256" key="3">
    <source>
        <dbReference type="ARBA" id="ARBA00022691"/>
    </source>
</evidence>
<organism evidence="7 8">
    <name type="scientific">Pinibacter aurantiacus</name>
    <dbReference type="NCBI Taxonomy" id="2851599"/>
    <lineage>
        <taxon>Bacteria</taxon>
        <taxon>Pseudomonadati</taxon>
        <taxon>Bacteroidota</taxon>
        <taxon>Chitinophagia</taxon>
        <taxon>Chitinophagales</taxon>
        <taxon>Chitinophagaceae</taxon>
        <taxon>Pinibacter</taxon>
    </lineage>
</organism>
<evidence type="ECO:0000256" key="1">
    <source>
        <dbReference type="ARBA" id="ARBA00022603"/>
    </source>
</evidence>
<evidence type="ECO:0000313" key="7">
    <source>
        <dbReference type="EMBL" id="MBV4356705.1"/>
    </source>
</evidence>
<feature type="active site" description="Nucleophile" evidence="5">
    <location>
        <position position="346"/>
    </location>
</feature>
<dbReference type="InterPro" id="IPR023267">
    <property type="entry name" value="RCMT"/>
</dbReference>
<dbReference type="GO" id="GO:0003723">
    <property type="term" value="F:RNA binding"/>
    <property type="evidence" value="ECO:0007669"/>
    <property type="project" value="UniProtKB-UniRule"/>
</dbReference>
<dbReference type="Pfam" id="PF01189">
    <property type="entry name" value="Methyltr_RsmB-F"/>
    <property type="match status" value="1"/>
</dbReference>
<protein>
    <submittedName>
        <fullName evidence="7">Fmu (Sun) domain-containing protein</fullName>
    </submittedName>
</protein>
<comment type="caution">
    <text evidence="7">The sequence shown here is derived from an EMBL/GenBank/DDBJ whole genome shotgun (WGS) entry which is preliminary data.</text>
</comment>
<dbReference type="PROSITE" id="PS51686">
    <property type="entry name" value="SAM_MT_RSMB_NOP"/>
    <property type="match status" value="1"/>
</dbReference>
<keyword evidence="3 5" id="KW-0949">S-adenosyl-L-methionine</keyword>
<dbReference type="GO" id="GO:0001510">
    <property type="term" value="P:RNA methylation"/>
    <property type="evidence" value="ECO:0007669"/>
    <property type="project" value="InterPro"/>
</dbReference>
<evidence type="ECO:0000259" key="6">
    <source>
        <dbReference type="PROSITE" id="PS51686"/>
    </source>
</evidence>
<dbReference type="InterPro" id="IPR049560">
    <property type="entry name" value="MeTrfase_RsmB-F_NOP2_cat"/>
</dbReference>
<dbReference type="InterPro" id="IPR001678">
    <property type="entry name" value="MeTrfase_RsmB-F_NOP2_dom"/>
</dbReference>
<feature type="domain" description="SAM-dependent MTase RsmB/NOP-type" evidence="6">
    <location>
        <begin position="116"/>
        <end position="390"/>
    </location>
</feature>
<evidence type="ECO:0000313" key="8">
    <source>
        <dbReference type="Proteomes" id="UP000812270"/>
    </source>
</evidence>
<comment type="caution">
    <text evidence="5">Lacks conserved residue(s) required for the propagation of feature annotation.</text>
</comment>
<dbReference type="EMBL" id="JAHSPG010000003">
    <property type="protein sequence ID" value="MBV4356705.1"/>
    <property type="molecule type" value="Genomic_DNA"/>
</dbReference>